<dbReference type="EMBL" id="JBHUDJ010000015">
    <property type="protein sequence ID" value="MFD1589351.1"/>
    <property type="molecule type" value="Genomic_DNA"/>
</dbReference>
<dbReference type="Proteomes" id="UP001597119">
    <property type="component" value="Unassembled WGS sequence"/>
</dbReference>
<keyword evidence="1" id="KW-1133">Transmembrane helix</keyword>
<sequence>MSDHIPLVVIALKTVTLVVGGLITYLAVKASQRTEIDGLSVLAVGFGIITFGSLLAGVVDQLLRVDSATALVVENTLTAIGFCLVAYSLYVTKRQSLPE</sequence>
<dbReference type="AlphaFoldDB" id="A0ABD6CIG8"/>
<accession>A0ABD6CIG8</accession>
<comment type="caution">
    <text evidence="2">The sequence shown here is derived from an EMBL/GenBank/DDBJ whole genome shotgun (WGS) entry which is preliminary data.</text>
</comment>
<keyword evidence="1" id="KW-0472">Membrane</keyword>
<evidence type="ECO:0000256" key="1">
    <source>
        <dbReference type="SAM" id="Phobius"/>
    </source>
</evidence>
<dbReference type="Pfam" id="PF24365">
    <property type="entry name" value="DUF7521"/>
    <property type="match status" value="1"/>
</dbReference>
<dbReference type="InterPro" id="IPR055943">
    <property type="entry name" value="DUF7521"/>
</dbReference>
<organism evidence="2 3">
    <name type="scientific">Halorientalis brevis</name>
    <dbReference type="NCBI Taxonomy" id="1126241"/>
    <lineage>
        <taxon>Archaea</taxon>
        <taxon>Methanobacteriati</taxon>
        <taxon>Methanobacteriota</taxon>
        <taxon>Stenosarchaea group</taxon>
        <taxon>Halobacteria</taxon>
        <taxon>Halobacteriales</taxon>
        <taxon>Haloarculaceae</taxon>
        <taxon>Halorientalis</taxon>
    </lineage>
</organism>
<feature type="transmembrane region" description="Helical" evidence="1">
    <location>
        <begin position="6"/>
        <end position="27"/>
    </location>
</feature>
<reference evidence="2 3" key="1">
    <citation type="journal article" date="2019" name="Int. J. Syst. Evol. Microbiol.">
        <title>The Global Catalogue of Microorganisms (GCM) 10K type strain sequencing project: providing services to taxonomists for standard genome sequencing and annotation.</title>
        <authorList>
            <consortium name="The Broad Institute Genomics Platform"/>
            <consortium name="The Broad Institute Genome Sequencing Center for Infectious Disease"/>
            <person name="Wu L."/>
            <person name="Ma J."/>
        </authorList>
    </citation>
    <scope>NUCLEOTIDE SEQUENCE [LARGE SCALE GENOMIC DNA]</scope>
    <source>
        <strain evidence="2 3">CGMCC 1.12125</strain>
    </source>
</reference>
<feature type="transmembrane region" description="Helical" evidence="1">
    <location>
        <begin position="71"/>
        <end position="90"/>
    </location>
</feature>
<evidence type="ECO:0000313" key="3">
    <source>
        <dbReference type="Proteomes" id="UP001597119"/>
    </source>
</evidence>
<feature type="transmembrane region" description="Helical" evidence="1">
    <location>
        <begin position="39"/>
        <end position="59"/>
    </location>
</feature>
<keyword evidence="3" id="KW-1185">Reference proteome</keyword>
<keyword evidence="1" id="KW-0812">Transmembrane</keyword>
<gene>
    <name evidence="2" type="ORF">ACFR9U_20435</name>
</gene>
<dbReference type="RefSeq" id="WP_247381234.1">
    <property type="nucleotide sequence ID" value="NZ_JALLGV010000009.1"/>
</dbReference>
<evidence type="ECO:0000313" key="2">
    <source>
        <dbReference type="EMBL" id="MFD1589351.1"/>
    </source>
</evidence>
<protein>
    <submittedName>
        <fullName evidence="2">Uncharacterized protein</fullName>
    </submittedName>
</protein>
<proteinExistence type="predicted"/>
<name>A0ABD6CIG8_9EURY</name>